<dbReference type="PROSITE" id="PS00136">
    <property type="entry name" value="SUBTILASE_ASP"/>
    <property type="match status" value="1"/>
</dbReference>
<dbReference type="Pfam" id="PF05922">
    <property type="entry name" value="Inhibitor_I9"/>
    <property type="match status" value="1"/>
</dbReference>
<dbReference type="GO" id="GO:0005615">
    <property type="term" value="C:extracellular space"/>
    <property type="evidence" value="ECO:0007669"/>
    <property type="project" value="TreeGrafter"/>
</dbReference>
<accession>A0A5P2W5E2</accession>
<proteinExistence type="inferred from homology"/>
<dbReference type="CDD" id="cd04077">
    <property type="entry name" value="Peptidases_S8_PCSK9_ProteinaseK_like"/>
    <property type="match status" value="1"/>
</dbReference>
<sequence>MAVMRQARRGLAGIGAAALAAVLAPVLTAHAVPAAEGRIRYLNEPDAVPGSYIVVLRARSPQSDSARGRALAAKYHAAVGRTYVKALNGYAIRATPADAQRFAADPAVASVVQNRVLHAEATQTAPPSWGLDRIDQKSRKLDGRYTCPDSAGRGVTAYIIDTGVRVSHRDFGGRAVNGYDAVDNDSVAQDGNGHGTHVAGTVAGAGYGVAKKARIVAVRVLDDSGSGTTDKVIAGIDWVARHHSGPSVANLSLGGLADSALDTAVRNTIASGVTFAVAAGNYGAQASGYSPARVSQALTVGATTSADARASYSNYGSALDLFAPGSLIRSTWSTGDTATATLSGTSMATPHVTGAAALYLADHPKATPTQVSAALKSAAAPGVVSGAGAGSPNRLLQVVRSATALARPHVMSSAGRPDHGLSAVAFPPTVTGVPGKAVPTGRGDR</sequence>
<dbReference type="EMBL" id="CP023747">
    <property type="protein sequence ID" value="QEV40838.1"/>
    <property type="molecule type" value="Genomic_DNA"/>
</dbReference>
<evidence type="ECO:0000256" key="6">
    <source>
        <dbReference type="RuleBase" id="RU003355"/>
    </source>
</evidence>
<dbReference type="PANTHER" id="PTHR43806:SF11">
    <property type="entry name" value="CEREVISIN-RELATED"/>
    <property type="match status" value="1"/>
</dbReference>
<evidence type="ECO:0000256" key="1">
    <source>
        <dbReference type="ARBA" id="ARBA00011073"/>
    </source>
</evidence>
<evidence type="ECO:0000259" key="8">
    <source>
        <dbReference type="Pfam" id="PF05922"/>
    </source>
</evidence>
<keyword evidence="4 5" id="KW-0720">Serine protease</keyword>
<feature type="domain" description="Peptidase S8/S53" evidence="7">
    <location>
        <begin position="152"/>
        <end position="388"/>
    </location>
</feature>
<dbReference type="PROSITE" id="PS51892">
    <property type="entry name" value="SUBTILASE"/>
    <property type="match status" value="1"/>
</dbReference>
<evidence type="ECO:0000256" key="4">
    <source>
        <dbReference type="ARBA" id="ARBA00022825"/>
    </source>
</evidence>
<evidence type="ECO:0000256" key="3">
    <source>
        <dbReference type="ARBA" id="ARBA00022801"/>
    </source>
</evidence>
<dbReference type="KEGG" id="snq:CP978_21805"/>
<feature type="domain" description="Inhibitor I9" evidence="8">
    <location>
        <begin position="52"/>
        <end position="118"/>
    </location>
</feature>
<keyword evidence="2 5" id="KW-0645">Protease</keyword>
<dbReference type="Proteomes" id="UP000325763">
    <property type="component" value="Chromosome"/>
</dbReference>
<evidence type="ECO:0000256" key="2">
    <source>
        <dbReference type="ARBA" id="ARBA00022670"/>
    </source>
</evidence>
<evidence type="ECO:0000313" key="10">
    <source>
        <dbReference type="Proteomes" id="UP000325763"/>
    </source>
</evidence>
<dbReference type="AlphaFoldDB" id="A0A5P2W5E2"/>
<dbReference type="InterPro" id="IPR034193">
    <property type="entry name" value="PCSK9_ProteinaseK-like"/>
</dbReference>
<keyword evidence="3 5" id="KW-0378">Hydrolase</keyword>
<dbReference type="GO" id="GO:0006508">
    <property type="term" value="P:proteolysis"/>
    <property type="evidence" value="ECO:0007669"/>
    <property type="project" value="UniProtKB-KW"/>
</dbReference>
<dbReference type="Gene3D" id="3.30.70.80">
    <property type="entry name" value="Peptidase S8 propeptide/proteinase inhibitor I9"/>
    <property type="match status" value="1"/>
</dbReference>
<dbReference type="InterPro" id="IPR015500">
    <property type="entry name" value="Peptidase_S8_subtilisin-rel"/>
</dbReference>
<evidence type="ECO:0000256" key="5">
    <source>
        <dbReference type="PROSITE-ProRule" id="PRU01240"/>
    </source>
</evidence>
<dbReference type="PRINTS" id="PR00723">
    <property type="entry name" value="SUBTILISIN"/>
</dbReference>
<dbReference type="InterPro" id="IPR037045">
    <property type="entry name" value="S8pro/Inhibitor_I9_sf"/>
</dbReference>
<dbReference type="PROSITE" id="PS00138">
    <property type="entry name" value="SUBTILASE_SER"/>
    <property type="match status" value="1"/>
</dbReference>
<name>A0A5P2W5E2_9ACTN</name>
<dbReference type="Gene3D" id="3.40.50.200">
    <property type="entry name" value="Peptidase S8/S53 domain"/>
    <property type="match status" value="1"/>
</dbReference>
<dbReference type="PANTHER" id="PTHR43806">
    <property type="entry name" value="PEPTIDASE S8"/>
    <property type="match status" value="1"/>
</dbReference>
<evidence type="ECO:0000259" key="7">
    <source>
        <dbReference type="Pfam" id="PF00082"/>
    </source>
</evidence>
<gene>
    <name evidence="9" type="ORF">CP978_21805</name>
</gene>
<dbReference type="InterPro" id="IPR000209">
    <property type="entry name" value="Peptidase_S8/S53_dom"/>
</dbReference>
<dbReference type="RefSeq" id="WP_063839070.1">
    <property type="nucleotide sequence ID" value="NZ_CP009313.1"/>
</dbReference>
<dbReference type="GO" id="GO:0004252">
    <property type="term" value="F:serine-type endopeptidase activity"/>
    <property type="evidence" value="ECO:0007669"/>
    <property type="project" value="UniProtKB-UniRule"/>
</dbReference>
<organism evidence="9 10">
    <name type="scientific">Streptomyces nodosus</name>
    <dbReference type="NCBI Taxonomy" id="40318"/>
    <lineage>
        <taxon>Bacteria</taxon>
        <taxon>Bacillati</taxon>
        <taxon>Actinomycetota</taxon>
        <taxon>Actinomycetes</taxon>
        <taxon>Kitasatosporales</taxon>
        <taxon>Streptomycetaceae</taxon>
        <taxon>Streptomyces</taxon>
    </lineage>
</organism>
<dbReference type="SUPFAM" id="SSF54897">
    <property type="entry name" value="Protease propeptides/inhibitors"/>
    <property type="match status" value="1"/>
</dbReference>
<dbReference type="InterPro" id="IPR023827">
    <property type="entry name" value="Peptidase_S8_Asp-AS"/>
</dbReference>
<dbReference type="OrthoDB" id="9798386at2"/>
<dbReference type="PROSITE" id="PS00137">
    <property type="entry name" value="SUBTILASE_HIS"/>
    <property type="match status" value="1"/>
</dbReference>
<dbReference type="SUPFAM" id="SSF52743">
    <property type="entry name" value="Subtilisin-like"/>
    <property type="match status" value="1"/>
</dbReference>
<evidence type="ECO:0000313" key="9">
    <source>
        <dbReference type="EMBL" id="QEV40838.1"/>
    </source>
</evidence>
<dbReference type="InterPro" id="IPR010259">
    <property type="entry name" value="S8pro/Inhibitor_I9"/>
</dbReference>
<comment type="similarity">
    <text evidence="1 5 6">Belongs to the peptidase S8 family.</text>
</comment>
<feature type="active site" description="Charge relay system" evidence="5">
    <location>
        <position position="346"/>
    </location>
</feature>
<feature type="active site" description="Charge relay system" evidence="5">
    <location>
        <position position="161"/>
    </location>
</feature>
<dbReference type="FunFam" id="3.40.50.200:FF:000014">
    <property type="entry name" value="Proteinase K"/>
    <property type="match status" value="1"/>
</dbReference>
<dbReference type="InterPro" id="IPR036852">
    <property type="entry name" value="Peptidase_S8/S53_dom_sf"/>
</dbReference>
<dbReference type="InterPro" id="IPR023828">
    <property type="entry name" value="Peptidase_S8_Ser-AS"/>
</dbReference>
<reference evidence="9 10" key="1">
    <citation type="submission" date="2017-09" db="EMBL/GenBank/DDBJ databases">
        <title>Streptomyces genome completion.</title>
        <authorList>
            <person name="Lee N."/>
            <person name="Cho B.-K."/>
        </authorList>
    </citation>
    <scope>NUCLEOTIDE SEQUENCE [LARGE SCALE GENOMIC DNA]</scope>
    <source>
        <strain evidence="9 10">ATCC 14899</strain>
    </source>
</reference>
<dbReference type="InterPro" id="IPR050131">
    <property type="entry name" value="Peptidase_S8_subtilisin-like"/>
</dbReference>
<dbReference type="InterPro" id="IPR022398">
    <property type="entry name" value="Peptidase_S8_His-AS"/>
</dbReference>
<protein>
    <submittedName>
        <fullName evidence="9">S8 family peptidase</fullName>
    </submittedName>
</protein>
<dbReference type="Pfam" id="PF00082">
    <property type="entry name" value="Peptidase_S8"/>
    <property type="match status" value="1"/>
</dbReference>
<feature type="active site" description="Charge relay system" evidence="5">
    <location>
        <position position="194"/>
    </location>
</feature>